<evidence type="ECO:0000313" key="2">
    <source>
        <dbReference type="EMBL" id="CZS89181.1"/>
    </source>
</evidence>
<dbReference type="InParanoid" id="A0A1E1JU12"/>
<sequence>MTSLRSDNKPILTERNENATSASNSPKMESSRTFAKEGKATGETPVFEEKENVNPSSVRKPPETNSQGTKRKAEDEAPTVEEKGNDQNISSAKHPKIEIWEDAENAENERERTPGRDGPIKEENFDLKPDIRPFKGAKRHKVRKTAREKEEEYVKFVLENEEHPFHEKGPNGSPTFDKSGFQLDYDKVANWMRPQAYNKARIMKGMSRAIEEGEKESRRMAELFFEKGEAPTEYRDICNGSNYWRDRVSKDLNVPWHKVGVKEFEEWDRRGFRKARKGEYKEHSAADKKRMLRLMSGASLRK</sequence>
<dbReference type="Proteomes" id="UP000178129">
    <property type="component" value="Unassembled WGS sequence"/>
</dbReference>
<feature type="compositionally biased region" description="Polar residues" evidence="1">
    <location>
        <begin position="18"/>
        <end position="33"/>
    </location>
</feature>
<evidence type="ECO:0000256" key="1">
    <source>
        <dbReference type="SAM" id="MobiDB-lite"/>
    </source>
</evidence>
<feature type="compositionally biased region" description="Basic residues" evidence="1">
    <location>
        <begin position="135"/>
        <end position="144"/>
    </location>
</feature>
<comment type="caution">
    <text evidence="2">The sequence shown here is derived from an EMBL/GenBank/DDBJ whole genome shotgun (WGS) entry which is preliminary data.</text>
</comment>
<feature type="region of interest" description="Disordered" evidence="1">
    <location>
        <begin position="1"/>
        <end position="146"/>
    </location>
</feature>
<gene>
    <name evidence="2" type="ORF">RCO7_04719</name>
</gene>
<organism evidence="2 3">
    <name type="scientific">Rhynchosporium graminicola</name>
    <dbReference type="NCBI Taxonomy" id="2792576"/>
    <lineage>
        <taxon>Eukaryota</taxon>
        <taxon>Fungi</taxon>
        <taxon>Dikarya</taxon>
        <taxon>Ascomycota</taxon>
        <taxon>Pezizomycotina</taxon>
        <taxon>Leotiomycetes</taxon>
        <taxon>Helotiales</taxon>
        <taxon>Ploettnerulaceae</taxon>
        <taxon>Rhynchosporium</taxon>
    </lineage>
</organism>
<feature type="compositionally biased region" description="Polar residues" evidence="1">
    <location>
        <begin position="53"/>
        <end position="68"/>
    </location>
</feature>
<accession>A0A1E1JU12</accession>
<name>A0A1E1JU12_9HELO</name>
<feature type="compositionally biased region" description="Basic and acidic residues" evidence="1">
    <location>
        <begin position="71"/>
        <end position="85"/>
    </location>
</feature>
<keyword evidence="3" id="KW-1185">Reference proteome</keyword>
<feature type="compositionally biased region" description="Basic and acidic residues" evidence="1">
    <location>
        <begin position="107"/>
        <end position="133"/>
    </location>
</feature>
<dbReference type="AlphaFoldDB" id="A0A1E1JU12"/>
<evidence type="ECO:0000313" key="3">
    <source>
        <dbReference type="Proteomes" id="UP000178129"/>
    </source>
</evidence>
<reference evidence="3" key="1">
    <citation type="submission" date="2016-03" db="EMBL/GenBank/DDBJ databases">
        <authorList>
            <person name="Ploux O."/>
        </authorList>
    </citation>
    <scope>NUCLEOTIDE SEQUENCE [LARGE SCALE GENOMIC DNA]</scope>
    <source>
        <strain evidence="3">UK7</strain>
    </source>
</reference>
<dbReference type="EMBL" id="FJUW01000002">
    <property type="protein sequence ID" value="CZS89181.1"/>
    <property type="molecule type" value="Genomic_DNA"/>
</dbReference>
<protein>
    <submittedName>
        <fullName evidence="2">Uncharacterized protein</fullName>
    </submittedName>
</protein>
<dbReference type="STRING" id="914237.A0A1E1JU12"/>
<feature type="compositionally biased region" description="Basic and acidic residues" evidence="1">
    <location>
        <begin position="1"/>
        <end position="17"/>
    </location>
</feature>
<proteinExistence type="predicted"/>